<protein>
    <submittedName>
        <fullName evidence="6">FAD-dependent oxidoreductase</fullName>
    </submittedName>
</protein>
<organism evidence="6 7">
    <name type="scientific">Aquibium pacificus</name>
    <dbReference type="NCBI Taxonomy" id="3153579"/>
    <lineage>
        <taxon>Bacteria</taxon>
        <taxon>Pseudomonadati</taxon>
        <taxon>Pseudomonadota</taxon>
        <taxon>Alphaproteobacteria</taxon>
        <taxon>Hyphomicrobiales</taxon>
        <taxon>Phyllobacteriaceae</taxon>
        <taxon>Aquibium</taxon>
    </lineage>
</organism>
<feature type="domain" description="FAD-dependent oxidoreductase 2 FAD-binding" evidence="5">
    <location>
        <begin position="10"/>
        <end position="513"/>
    </location>
</feature>
<dbReference type="Gene3D" id="3.50.50.60">
    <property type="entry name" value="FAD/NAD(P)-binding domain"/>
    <property type="match status" value="2"/>
</dbReference>
<dbReference type="Gene3D" id="3.90.700.10">
    <property type="entry name" value="Succinate dehydrogenase/fumarate reductase flavoprotein, catalytic domain"/>
    <property type="match status" value="1"/>
</dbReference>
<sequence>MGQPIEGAYDVVVAGSGAAGLSAALSAAKAGLKVVILEKSDKLGGGTSVSHGGIWVGKNHLASAAGYADSRDDILAYMRFVGGDQIREDNMVAYVDWSPRVLTILEDWGLKFSVLKGVSDHYFPIAPGSKEAGRTIEPALISANDLGELKDAVFLPPNEVVEVCSAESIAWGGMSNLAGWDGALIEERRKQRICGRGVALVTHFLKALKKEDVEIVRGAGVDRLVVTDGAVSGVVLSSGMVLHASKAVILATGGYESNPDLVAVHEGLPRWQSMFPESLTGDGMIMASELGAAVRTIHNNMALFLGFVVPPKTANDMPFYRMAGITELLFPHTLVVNRKGRRFADETYFQSMAPRLREYEPATHSFSNLPCYLVFDSQFQRRFSFAGNAPGAAIPDWVACADTIEELAAKLDVDAAGLAETVARYNGFAATGVDEDFKRGAQKWSLAKKDSWGAEGLPNPSVGAVSQGPFYGIELHPSAFCSAGLVTNPDAQVLNQRGHPISGLYAVGNASAHTDYGVGYQAGYSLASAMTFGYLAARHVAQTR</sequence>
<proteinExistence type="predicted"/>
<dbReference type="InterPro" id="IPR003953">
    <property type="entry name" value="FAD-dep_OxRdtase_2_FAD-bd"/>
</dbReference>
<dbReference type="Pfam" id="PF00890">
    <property type="entry name" value="FAD_binding_2"/>
    <property type="match status" value="1"/>
</dbReference>
<dbReference type="PRINTS" id="PR00411">
    <property type="entry name" value="PNDRDTASEI"/>
</dbReference>
<evidence type="ECO:0000256" key="2">
    <source>
        <dbReference type="ARBA" id="ARBA00022630"/>
    </source>
</evidence>
<keyword evidence="4" id="KW-0560">Oxidoreductase</keyword>
<dbReference type="SUPFAM" id="SSF56425">
    <property type="entry name" value="Succinate dehydrogenase/fumarate reductase flavoprotein, catalytic domain"/>
    <property type="match status" value="1"/>
</dbReference>
<dbReference type="Proteomes" id="UP001556692">
    <property type="component" value="Unassembled WGS sequence"/>
</dbReference>
<evidence type="ECO:0000259" key="5">
    <source>
        <dbReference type="Pfam" id="PF00890"/>
    </source>
</evidence>
<evidence type="ECO:0000256" key="4">
    <source>
        <dbReference type="ARBA" id="ARBA00023002"/>
    </source>
</evidence>
<accession>A0ABV3SKH7</accession>
<keyword evidence="2" id="KW-0285">Flavoprotein</keyword>
<evidence type="ECO:0000256" key="1">
    <source>
        <dbReference type="ARBA" id="ARBA00001974"/>
    </source>
</evidence>
<dbReference type="RefSeq" id="WP_367955164.1">
    <property type="nucleotide sequence ID" value="NZ_JBDPGJ010000004.1"/>
</dbReference>
<dbReference type="SUPFAM" id="SSF51905">
    <property type="entry name" value="FAD/NAD(P)-binding domain"/>
    <property type="match status" value="1"/>
</dbReference>
<gene>
    <name evidence="6" type="ORF">ABGN05_16600</name>
</gene>
<keyword evidence="3" id="KW-0274">FAD</keyword>
<dbReference type="InterPro" id="IPR050315">
    <property type="entry name" value="FAD-oxidoreductase_2"/>
</dbReference>
<dbReference type="PANTHER" id="PTHR43400:SF10">
    <property type="entry name" value="3-OXOSTEROID 1-DEHYDROGENASE"/>
    <property type="match status" value="1"/>
</dbReference>
<reference evidence="6 7" key="1">
    <citation type="submission" date="2024-05" db="EMBL/GenBank/DDBJ databases">
        <authorList>
            <person name="Jiang F."/>
        </authorList>
    </citation>
    <scope>NUCLEOTIDE SEQUENCE [LARGE SCALE GENOMIC DNA]</scope>
    <source>
        <strain evidence="6 7">LZ166</strain>
    </source>
</reference>
<comment type="cofactor">
    <cofactor evidence="1">
        <name>FAD</name>
        <dbReference type="ChEBI" id="CHEBI:57692"/>
    </cofactor>
</comment>
<dbReference type="PANTHER" id="PTHR43400">
    <property type="entry name" value="FUMARATE REDUCTASE"/>
    <property type="match status" value="1"/>
</dbReference>
<dbReference type="InterPro" id="IPR027477">
    <property type="entry name" value="Succ_DH/fumarate_Rdtase_cat_sf"/>
</dbReference>
<evidence type="ECO:0000313" key="6">
    <source>
        <dbReference type="EMBL" id="MEX0407280.1"/>
    </source>
</evidence>
<comment type="caution">
    <text evidence="6">The sequence shown here is derived from an EMBL/GenBank/DDBJ whole genome shotgun (WGS) entry which is preliminary data.</text>
</comment>
<name>A0ABV3SKH7_9HYPH</name>
<keyword evidence="7" id="KW-1185">Reference proteome</keyword>
<dbReference type="EMBL" id="JBDPGJ010000004">
    <property type="protein sequence ID" value="MEX0407280.1"/>
    <property type="molecule type" value="Genomic_DNA"/>
</dbReference>
<evidence type="ECO:0000313" key="7">
    <source>
        <dbReference type="Proteomes" id="UP001556692"/>
    </source>
</evidence>
<evidence type="ECO:0000256" key="3">
    <source>
        <dbReference type="ARBA" id="ARBA00022827"/>
    </source>
</evidence>
<dbReference type="InterPro" id="IPR036188">
    <property type="entry name" value="FAD/NAD-bd_sf"/>
</dbReference>